<dbReference type="PROSITE" id="PS50943">
    <property type="entry name" value="HTH_CROC1"/>
    <property type="match status" value="1"/>
</dbReference>
<dbReference type="InterPro" id="IPR010982">
    <property type="entry name" value="Lambda_DNA-bd_dom_sf"/>
</dbReference>
<evidence type="ECO:0000313" key="7">
    <source>
        <dbReference type="Proteomes" id="UP000325292"/>
    </source>
</evidence>
<gene>
    <name evidence="6" type="ORF">BXT84_07535</name>
</gene>
<dbReference type="Pfam" id="PF06803">
    <property type="entry name" value="DUF1232"/>
    <property type="match status" value="1"/>
</dbReference>
<dbReference type="EMBL" id="CP019454">
    <property type="protein sequence ID" value="AUW93811.1"/>
    <property type="molecule type" value="Genomic_DNA"/>
</dbReference>
<dbReference type="SUPFAM" id="SSF47413">
    <property type="entry name" value="lambda repressor-like DNA-binding domains"/>
    <property type="match status" value="1"/>
</dbReference>
<dbReference type="Proteomes" id="UP000325292">
    <property type="component" value="Chromosome"/>
</dbReference>
<dbReference type="SMART" id="SM00530">
    <property type="entry name" value="HTH_XRE"/>
    <property type="match status" value="1"/>
</dbReference>
<keyword evidence="4" id="KW-0472">Membrane</keyword>
<evidence type="ECO:0000259" key="5">
    <source>
        <dbReference type="PROSITE" id="PS50943"/>
    </source>
</evidence>
<organism evidence="6 7">
    <name type="scientific">Sulfobacillus thermotolerans</name>
    <dbReference type="NCBI Taxonomy" id="338644"/>
    <lineage>
        <taxon>Bacteria</taxon>
        <taxon>Bacillati</taxon>
        <taxon>Bacillota</taxon>
        <taxon>Clostridia</taxon>
        <taxon>Eubacteriales</taxon>
        <taxon>Clostridiales Family XVII. Incertae Sedis</taxon>
        <taxon>Sulfobacillus</taxon>
    </lineage>
</organism>
<reference evidence="6 7" key="1">
    <citation type="journal article" date="2019" name="Sci. Rep.">
        <title>Sulfobacillus thermotolerans: new insights into resistance and metabolic capacities of acidophilic chemolithotrophs.</title>
        <authorList>
            <person name="Panyushkina A.E."/>
            <person name="Babenko V.V."/>
            <person name="Nikitina A.S."/>
            <person name="Selezneva O.V."/>
            <person name="Tsaplina I.A."/>
            <person name="Letarova M.A."/>
            <person name="Kostryukova E.S."/>
            <person name="Letarov A.V."/>
        </authorList>
    </citation>
    <scope>NUCLEOTIDE SEQUENCE [LARGE SCALE GENOMIC DNA]</scope>
    <source>
        <strain evidence="6 7">Kr1</strain>
    </source>
</reference>
<evidence type="ECO:0000256" key="2">
    <source>
        <dbReference type="ARBA" id="ARBA00022692"/>
    </source>
</evidence>
<dbReference type="Gene3D" id="1.10.260.40">
    <property type="entry name" value="lambda repressor-like DNA-binding domains"/>
    <property type="match status" value="1"/>
</dbReference>
<accession>A0ABM6RQT6</accession>
<keyword evidence="3" id="KW-1133">Transmembrane helix</keyword>
<dbReference type="Pfam" id="PF01381">
    <property type="entry name" value="HTH_3"/>
    <property type="match status" value="1"/>
</dbReference>
<evidence type="ECO:0000256" key="1">
    <source>
        <dbReference type="ARBA" id="ARBA00004127"/>
    </source>
</evidence>
<dbReference type="CDD" id="cd00093">
    <property type="entry name" value="HTH_XRE"/>
    <property type="match status" value="1"/>
</dbReference>
<feature type="domain" description="HTH cro/C1-type" evidence="5">
    <location>
        <begin position="34"/>
        <end position="78"/>
    </location>
</feature>
<comment type="subcellular location">
    <subcellularLocation>
        <location evidence="1">Endomembrane system</location>
        <topology evidence="1">Multi-pass membrane protein</topology>
    </subcellularLocation>
</comment>
<sequence>MTGVDTMFAVCGQHLRERRRAMERSDTNAVGQAIKAYLQAHGLSLRKFATMTEIHVSTLSRLVNGKRRATAQQMRKLAPYVAIPKEEDGHDGESWQRLQEFFAVVSPDMEVSQWNHLNAHIKEILDTYETFARTIEGDNMIRTEFPKKMAQVAGIGPLVSEMERWFANYQTLPWAAPERTVMASGLLYFILSTDAIPDYMFPIGYLDDALAIHLVMQRLQQMAKTHPPSDSP</sequence>
<keyword evidence="7" id="KW-1185">Reference proteome</keyword>
<evidence type="ECO:0000313" key="6">
    <source>
        <dbReference type="EMBL" id="AUW93811.1"/>
    </source>
</evidence>
<dbReference type="InterPro" id="IPR010652">
    <property type="entry name" value="DUF1232"/>
</dbReference>
<proteinExistence type="predicted"/>
<name>A0ABM6RQT6_9FIRM</name>
<protein>
    <recommendedName>
        <fullName evidence="5">HTH cro/C1-type domain-containing protein</fullName>
    </recommendedName>
</protein>
<keyword evidence="2" id="KW-0812">Transmembrane</keyword>
<evidence type="ECO:0000256" key="3">
    <source>
        <dbReference type="ARBA" id="ARBA00022989"/>
    </source>
</evidence>
<evidence type="ECO:0000256" key="4">
    <source>
        <dbReference type="ARBA" id="ARBA00023136"/>
    </source>
</evidence>
<dbReference type="InterPro" id="IPR001387">
    <property type="entry name" value="Cro/C1-type_HTH"/>
</dbReference>